<accession>J5KF97</accession>
<dbReference type="HOGENOM" id="CLU_1007927_0_0_6"/>
<dbReference type="InterPro" id="IPR021241">
    <property type="entry name" value="CsiV"/>
</dbReference>
<evidence type="ECO:0000313" key="2">
    <source>
        <dbReference type="EMBL" id="EJP72031.1"/>
    </source>
</evidence>
<gene>
    <name evidence="2" type="ORF">NT01SARS_0517</name>
</gene>
<feature type="chain" id="PRO_5003784841" evidence="1">
    <location>
        <begin position="21"/>
        <end position="283"/>
    </location>
</feature>
<organism evidence="2 3">
    <name type="scientific">SAR86 cluster bacterium SAR86A</name>
    <dbReference type="NCBI Taxonomy" id="1123866"/>
    <lineage>
        <taxon>Bacteria</taxon>
        <taxon>Pseudomonadati</taxon>
        <taxon>Pseudomonadota</taxon>
        <taxon>Gammaproteobacteria</taxon>
        <taxon>SAR86 cluster</taxon>
    </lineage>
</organism>
<dbReference type="STRING" id="1123866.NT01SARS_0517"/>
<dbReference type="Proteomes" id="UP000010305">
    <property type="component" value="Unassembled WGS sequence"/>
</dbReference>
<dbReference type="Pfam" id="PF10972">
    <property type="entry name" value="CsiV"/>
    <property type="match status" value="1"/>
</dbReference>
<protein>
    <submittedName>
        <fullName evidence="2">Uncharacterized protein</fullName>
    </submittedName>
</protein>
<name>J5KF97_9GAMM</name>
<dbReference type="AlphaFoldDB" id="J5KF97"/>
<evidence type="ECO:0000256" key="1">
    <source>
        <dbReference type="SAM" id="SignalP"/>
    </source>
</evidence>
<sequence length="283" mass="33395">MPFYKIFFLLIAFSSFIINANEENSIIDEYRVEIVIFKFKEVSTSENFVEELTIPSKSVITLVEPKLYLNETALNSFPKNDSFFQNLLKNLKPINNNSSENLSDKNKNVVNPKNWFRKNNKVIYLDDYQKKIIKSNDVQFLGSFSWVQGIDELDSSKFVFLENSDQEYGYFLKLYKKRFMHIDLKAYLGIVNDLQLESTKKYRNEYDALIKKNIVDSNDIDLQIYLPNKSDKIEIKNNQTSSNVKKRPSRLDKFIDIEQRVFNEEIYLFDHPYFGVLVSIIKV</sequence>
<keyword evidence="1" id="KW-0732">Signal</keyword>
<evidence type="ECO:0000313" key="3">
    <source>
        <dbReference type="Proteomes" id="UP000010305"/>
    </source>
</evidence>
<dbReference type="EMBL" id="JH611156">
    <property type="protein sequence ID" value="EJP72031.1"/>
    <property type="molecule type" value="Genomic_DNA"/>
</dbReference>
<proteinExistence type="predicted"/>
<reference evidence="2 3" key="1">
    <citation type="journal article" date="2012" name="ISME J.">
        <title>Genomic insights to SAR86, an abundant and uncultivated marine bacterial lineage.</title>
        <authorList>
            <person name="Dupont C.L."/>
            <person name="Rusch D.B."/>
            <person name="Yooseph S."/>
            <person name="Lombardo M.J."/>
            <person name="Richter R.A."/>
            <person name="Valas R."/>
            <person name="Novotny M."/>
            <person name="Yee-Greenbaum J."/>
            <person name="Selengut J.D."/>
            <person name="Haft D.H."/>
            <person name="Halpern A.L."/>
            <person name="Lasken R.S."/>
            <person name="Nealson K."/>
            <person name="Friedman R."/>
            <person name="Venter J.C."/>
        </authorList>
    </citation>
    <scope>NUCLEOTIDE SEQUENCE [LARGE SCALE GENOMIC DNA]</scope>
</reference>
<feature type="signal peptide" evidence="1">
    <location>
        <begin position="1"/>
        <end position="20"/>
    </location>
</feature>